<organism evidence="3">
    <name type="scientific">Tanacetum cinerariifolium</name>
    <name type="common">Dalmatian daisy</name>
    <name type="synonym">Chrysanthemum cinerariifolium</name>
    <dbReference type="NCBI Taxonomy" id="118510"/>
    <lineage>
        <taxon>Eukaryota</taxon>
        <taxon>Viridiplantae</taxon>
        <taxon>Streptophyta</taxon>
        <taxon>Embryophyta</taxon>
        <taxon>Tracheophyta</taxon>
        <taxon>Spermatophyta</taxon>
        <taxon>Magnoliopsida</taxon>
        <taxon>eudicotyledons</taxon>
        <taxon>Gunneridae</taxon>
        <taxon>Pentapetalae</taxon>
        <taxon>asterids</taxon>
        <taxon>campanulids</taxon>
        <taxon>Asterales</taxon>
        <taxon>Asteraceae</taxon>
        <taxon>Asteroideae</taxon>
        <taxon>Anthemideae</taxon>
        <taxon>Anthemidinae</taxon>
        <taxon>Tanacetum</taxon>
    </lineage>
</organism>
<dbReference type="InterPro" id="IPR057670">
    <property type="entry name" value="SH3_retrovirus"/>
</dbReference>
<dbReference type="Pfam" id="PF25597">
    <property type="entry name" value="SH3_retrovirus"/>
    <property type="match status" value="1"/>
</dbReference>
<feature type="domain" description="Reverse transcriptase Ty1/copia-type" evidence="1">
    <location>
        <begin position="232"/>
        <end position="290"/>
    </location>
</feature>
<dbReference type="InterPro" id="IPR012337">
    <property type="entry name" value="RNaseH-like_sf"/>
</dbReference>
<dbReference type="EMBL" id="BKCJ010266271">
    <property type="protein sequence ID" value="GEZ33136.1"/>
    <property type="molecule type" value="Genomic_DNA"/>
</dbReference>
<evidence type="ECO:0000259" key="2">
    <source>
        <dbReference type="Pfam" id="PF25597"/>
    </source>
</evidence>
<dbReference type="SUPFAM" id="SSF53098">
    <property type="entry name" value="Ribonuclease H-like"/>
    <property type="match status" value="1"/>
</dbReference>
<protein>
    <submittedName>
        <fullName evidence="3">Uncharacterized protein</fullName>
    </submittedName>
</protein>
<dbReference type="AlphaFoldDB" id="A0A699I7Y6"/>
<gene>
    <name evidence="3" type="ORF">Tci_505109</name>
</gene>
<name>A0A699I7Y6_TANCI</name>
<evidence type="ECO:0000313" key="3">
    <source>
        <dbReference type="EMBL" id="GEZ33136.1"/>
    </source>
</evidence>
<feature type="non-terminal residue" evidence="3">
    <location>
        <position position="1"/>
    </location>
</feature>
<sequence length="293" mass="32856">SPQQNGVVERQNHTLIKAARTMLIYVKALLFLWAKAVAIACHTQNLGALCYPTNDSDNLGKLQPKDDNGIFIVYALINKAVQIYNRPTRQIIETIDVDFDELTTMASEYRSSEPTFYEMTPATISSGLVPNPPSSTPFVPPSRIDWDLLFQPLFDELLTPPPNVDFPAPEVIDLVAKVVAPKHVASTSLPFSTTVDQDASSPIEPKNFKQAMIKPSWIDAMQEEIHEFKRLEVWELVSYPGKVLLIKLKWIYKVKIDEFGGVLKNKARLAAQGFSQKEGIDFEESFQGIIFTG</sequence>
<accession>A0A699I7Y6</accession>
<dbReference type="InterPro" id="IPR013103">
    <property type="entry name" value="RVT_2"/>
</dbReference>
<feature type="domain" description="Retroviral polymerase SH3-like" evidence="2">
    <location>
        <begin position="49"/>
        <end position="105"/>
    </location>
</feature>
<reference evidence="3" key="1">
    <citation type="journal article" date="2019" name="Sci. Rep.">
        <title>Draft genome of Tanacetum cinerariifolium, the natural source of mosquito coil.</title>
        <authorList>
            <person name="Yamashiro T."/>
            <person name="Shiraishi A."/>
            <person name="Satake H."/>
            <person name="Nakayama K."/>
        </authorList>
    </citation>
    <scope>NUCLEOTIDE SEQUENCE</scope>
</reference>
<evidence type="ECO:0000259" key="1">
    <source>
        <dbReference type="Pfam" id="PF07727"/>
    </source>
</evidence>
<dbReference type="Pfam" id="PF07727">
    <property type="entry name" value="RVT_2"/>
    <property type="match status" value="1"/>
</dbReference>
<comment type="caution">
    <text evidence="3">The sequence shown here is derived from an EMBL/GenBank/DDBJ whole genome shotgun (WGS) entry which is preliminary data.</text>
</comment>
<proteinExistence type="predicted"/>